<sequence>MRIKKLLAAGILAAALLPLLTVSTLADMGPKPQITVVVRNSPGGEYYLDLLVYGDPDADLYDNLRDSRENYDSEMLALLENYQEGGWYPALTRGTRIPMFGSLTGKADGDEMIHTFSYVGVPEDFKIITVSSSGEVSVTREIHRNTFQAVVYYDWETGAVTQRSLVVSYLLQFLMTCVPTLLIEGILLLLFRFSLRENLRLFFLVNLITQVILTAVLGTAMFRSGVLMAYFFYVPLELAILLGETVVYTRFLKGHSFRRRAAYAITANLVSAGAGWFLIWYEFTFHSLAF</sequence>
<evidence type="ECO:0000313" key="3">
    <source>
        <dbReference type="EMBL" id="SMC81879.1"/>
    </source>
</evidence>
<dbReference type="OrthoDB" id="1706904at2"/>
<evidence type="ECO:0000256" key="1">
    <source>
        <dbReference type="SAM" id="Phobius"/>
    </source>
</evidence>
<feature type="transmembrane region" description="Helical" evidence="1">
    <location>
        <begin position="169"/>
        <end position="191"/>
    </location>
</feature>
<keyword evidence="4" id="KW-1185">Reference proteome</keyword>
<dbReference type="AlphaFoldDB" id="A0A1W2C9N8"/>
<feature type="signal peptide" evidence="2">
    <location>
        <begin position="1"/>
        <end position="26"/>
    </location>
</feature>
<accession>A0A1W2C9N8</accession>
<dbReference type="EMBL" id="FWXW01000008">
    <property type="protein sequence ID" value="SMC81879.1"/>
    <property type="molecule type" value="Genomic_DNA"/>
</dbReference>
<reference evidence="3 4" key="1">
    <citation type="submission" date="2017-04" db="EMBL/GenBank/DDBJ databases">
        <authorList>
            <person name="Afonso C.L."/>
            <person name="Miller P.J."/>
            <person name="Scott M.A."/>
            <person name="Spackman E."/>
            <person name="Goraichik I."/>
            <person name="Dimitrov K.M."/>
            <person name="Suarez D.L."/>
            <person name="Swayne D.E."/>
        </authorList>
    </citation>
    <scope>NUCLEOTIDE SEQUENCE [LARGE SCALE GENOMIC DNA]</scope>
    <source>
        <strain evidence="3 4">DSM 12816</strain>
    </source>
</reference>
<feature type="chain" id="PRO_5013071570" evidence="2">
    <location>
        <begin position="27"/>
        <end position="290"/>
    </location>
</feature>
<evidence type="ECO:0000313" key="4">
    <source>
        <dbReference type="Proteomes" id="UP000192790"/>
    </source>
</evidence>
<keyword evidence="1" id="KW-0472">Membrane</keyword>
<dbReference type="RefSeq" id="WP_084235330.1">
    <property type="nucleotide sequence ID" value="NZ_FWXW01000008.1"/>
</dbReference>
<dbReference type="Proteomes" id="UP000192790">
    <property type="component" value="Unassembled WGS sequence"/>
</dbReference>
<feature type="transmembrane region" description="Helical" evidence="1">
    <location>
        <begin position="261"/>
        <end position="281"/>
    </location>
</feature>
<gene>
    <name evidence="3" type="ORF">SAMN02745168_2659</name>
</gene>
<protein>
    <submittedName>
        <fullName evidence="3">Uncharacterized protein</fullName>
    </submittedName>
</protein>
<keyword evidence="1" id="KW-1133">Transmembrane helix</keyword>
<organism evidence="3 4">
    <name type="scientific">Papillibacter cinnamivorans DSM 12816</name>
    <dbReference type="NCBI Taxonomy" id="1122930"/>
    <lineage>
        <taxon>Bacteria</taxon>
        <taxon>Bacillati</taxon>
        <taxon>Bacillota</taxon>
        <taxon>Clostridia</taxon>
        <taxon>Eubacteriales</taxon>
        <taxon>Oscillospiraceae</taxon>
        <taxon>Papillibacter</taxon>
    </lineage>
</organism>
<proteinExistence type="predicted"/>
<feature type="transmembrane region" description="Helical" evidence="1">
    <location>
        <begin position="228"/>
        <end position="249"/>
    </location>
</feature>
<evidence type="ECO:0000256" key="2">
    <source>
        <dbReference type="SAM" id="SignalP"/>
    </source>
</evidence>
<keyword evidence="2" id="KW-0732">Signal</keyword>
<keyword evidence="1" id="KW-0812">Transmembrane</keyword>
<feature type="transmembrane region" description="Helical" evidence="1">
    <location>
        <begin position="203"/>
        <end position="222"/>
    </location>
</feature>
<name>A0A1W2C9N8_9FIRM</name>
<dbReference type="STRING" id="1122930.SAMN02745168_2659"/>